<keyword evidence="3" id="KW-0963">Cytoplasm</keyword>
<dbReference type="GO" id="GO:0034715">
    <property type="term" value="C:pICln-Sm protein complex"/>
    <property type="evidence" value="ECO:0007669"/>
    <property type="project" value="TreeGrafter"/>
</dbReference>
<comment type="subcellular location">
    <subcellularLocation>
        <location evidence="2">Cytoplasm</location>
    </subcellularLocation>
    <subcellularLocation>
        <location evidence="1">Nucleus</location>
    </subcellularLocation>
</comment>
<dbReference type="Proteomes" id="UP001337655">
    <property type="component" value="Unassembled WGS sequence"/>
</dbReference>
<organism evidence="6 7">
    <name type="scientific">Saxophila tyrrhenica</name>
    <dbReference type="NCBI Taxonomy" id="1690608"/>
    <lineage>
        <taxon>Eukaryota</taxon>
        <taxon>Fungi</taxon>
        <taxon>Dikarya</taxon>
        <taxon>Ascomycota</taxon>
        <taxon>Pezizomycotina</taxon>
        <taxon>Dothideomycetes</taxon>
        <taxon>Dothideomycetidae</taxon>
        <taxon>Mycosphaerellales</taxon>
        <taxon>Extremaceae</taxon>
        <taxon>Saxophila</taxon>
    </lineage>
</organism>
<dbReference type="PANTHER" id="PTHR21399">
    <property type="entry name" value="CHLORIDE CONDUCTANCE REGULATORY PROTEIN ICLN"/>
    <property type="match status" value="1"/>
</dbReference>
<gene>
    <name evidence="6" type="ORF">LTR77_009695</name>
</gene>
<evidence type="ECO:0000256" key="5">
    <source>
        <dbReference type="SAM" id="MobiDB-lite"/>
    </source>
</evidence>
<dbReference type="EMBL" id="JAVRRT010000019">
    <property type="protein sequence ID" value="KAK5164489.1"/>
    <property type="molecule type" value="Genomic_DNA"/>
</dbReference>
<proteinExistence type="predicted"/>
<dbReference type="AlphaFoldDB" id="A0AAV9NWY9"/>
<dbReference type="PANTHER" id="PTHR21399:SF0">
    <property type="entry name" value="METHYLOSOME SUBUNIT PICLN"/>
    <property type="match status" value="1"/>
</dbReference>
<evidence type="ECO:0000256" key="4">
    <source>
        <dbReference type="ARBA" id="ARBA00023242"/>
    </source>
</evidence>
<dbReference type="GeneID" id="89931025"/>
<evidence type="ECO:0000256" key="3">
    <source>
        <dbReference type="ARBA" id="ARBA00022490"/>
    </source>
</evidence>
<evidence type="ECO:0000256" key="1">
    <source>
        <dbReference type="ARBA" id="ARBA00004123"/>
    </source>
</evidence>
<dbReference type="Gene3D" id="2.30.29.30">
    <property type="entry name" value="Pleckstrin-homology domain (PH domain)/Phosphotyrosine-binding domain (PTB)"/>
    <property type="match status" value="1"/>
</dbReference>
<feature type="compositionally biased region" description="Acidic residues" evidence="5">
    <location>
        <begin position="181"/>
        <end position="193"/>
    </location>
</feature>
<evidence type="ECO:0000256" key="2">
    <source>
        <dbReference type="ARBA" id="ARBA00004496"/>
    </source>
</evidence>
<dbReference type="GO" id="GO:0045292">
    <property type="term" value="P:mRNA cis splicing, via spliceosome"/>
    <property type="evidence" value="ECO:0007669"/>
    <property type="project" value="TreeGrafter"/>
</dbReference>
<evidence type="ECO:0008006" key="8">
    <source>
        <dbReference type="Google" id="ProtNLM"/>
    </source>
</evidence>
<dbReference type="InterPro" id="IPR011993">
    <property type="entry name" value="PH-like_dom_sf"/>
</dbReference>
<feature type="region of interest" description="Disordered" evidence="5">
    <location>
        <begin position="178"/>
        <end position="202"/>
    </location>
</feature>
<keyword evidence="7" id="KW-1185">Reference proteome</keyword>
<dbReference type="GO" id="GO:0005829">
    <property type="term" value="C:cytosol"/>
    <property type="evidence" value="ECO:0007669"/>
    <property type="project" value="TreeGrafter"/>
</dbReference>
<dbReference type="GO" id="GO:0005681">
    <property type="term" value="C:spliceosomal complex"/>
    <property type="evidence" value="ECO:0007669"/>
    <property type="project" value="TreeGrafter"/>
</dbReference>
<dbReference type="Pfam" id="PF03517">
    <property type="entry name" value="Voldacs"/>
    <property type="match status" value="1"/>
</dbReference>
<keyword evidence="4" id="KW-0539">Nucleus</keyword>
<comment type="caution">
    <text evidence="6">The sequence shown here is derived from an EMBL/GenBank/DDBJ whole genome shotgun (WGS) entry which is preliminary data.</text>
</comment>
<reference evidence="6 7" key="1">
    <citation type="submission" date="2023-08" db="EMBL/GenBank/DDBJ databases">
        <title>Black Yeasts Isolated from many extreme environments.</title>
        <authorList>
            <person name="Coleine C."/>
            <person name="Stajich J.E."/>
            <person name="Selbmann L."/>
        </authorList>
    </citation>
    <scope>NUCLEOTIDE SEQUENCE [LARGE SCALE GENOMIC DNA]</scope>
    <source>
        <strain evidence="6 7">CCFEE 5935</strain>
    </source>
</reference>
<feature type="region of interest" description="Disordered" evidence="5">
    <location>
        <begin position="229"/>
        <end position="264"/>
    </location>
</feature>
<accession>A0AAV9NWY9</accession>
<dbReference type="InterPro" id="IPR039924">
    <property type="entry name" value="ICln/Lot5/Saf5"/>
</dbReference>
<protein>
    <recommendedName>
        <fullName evidence="8">Protein LOT5</fullName>
    </recommendedName>
</protein>
<dbReference type="RefSeq" id="XP_064654737.1">
    <property type="nucleotide sequence ID" value="XM_064806921.1"/>
</dbReference>
<evidence type="ECO:0000313" key="6">
    <source>
        <dbReference type="EMBL" id="KAK5164489.1"/>
    </source>
</evidence>
<evidence type="ECO:0000313" key="7">
    <source>
        <dbReference type="Proteomes" id="UP001337655"/>
    </source>
</evidence>
<name>A0AAV9NWY9_9PEZI</name>
<sequence>MELEKITTAPKATDFTALSEHEEQTPSSFFGAKPVLHLPATANLRISPTDLESQPALSALLPTSTTTSTTEDDLTIEDISVWVSSHHLTLFSPTTASGARIPYPAIVIHAQEGSAVLLGLNLSDSNTADEDMVFIQLRLIPTSVSVQLEEDSTALNGEATTTPVQKLFKAISECQELNPDPVEEGDEDGEGGFDETAPGATGWITSENMHEFVGEDGELRMPEGVAVIGGEEEDEPLGEGAGRTRRAEEVDGVDGEEAKWQRTG</sequence>
<dbReference type="GO" id="GO:0000387">
    <property type="term" value="P:spliceosomal snRNP assembly"/>
    <property type="evidence" value="ECO:0007669"/>
    <property type="project" value="TreeGrafter"/>
</dbReference>